<evidence type="ECO:0000313" key="2">
    <source>
        <dbReference type="Proteomes" id="UP000268051"/>
    </source>
</evidence>
<dbReference type="EMBL" id="RHFN01000011">
    <property type="protein sequence ID" value="ROU13688.1"/>
    <property type="molecule type" value="Genomic_DNA"/>
</dbReference>
<reference evidence="1 2" key="1">
    <citation type="submission" date="2018-10" db="EMBL/GenBank/DDBJ databases">
        <title>Horizontal transference of carbapenem resistance between Klebsiella pneumoniae and Kluyvera ascorbata during abdominal infection: a case report.</title>
        <authorList>
            <person name="Raro O.H.F."/>
            <person name="Lima-Morales D."/>
            <person name="Barth A.L."/>
            <person name="Paim T.G.S."/>
            <person name="Mott M.P."/>
            <person name="Riche C.V.W."/>
            <person name="Teixeira U.F."/>
            <person name="Waechter F."/>
            <person name="Dias C.A.G."/>
        </authorList>
    </citation>
    <scope>NUCLEOTIDE SEQUENCE [LARGE SCALE GENOMIC DNA]</scope>
    <source>
        <strain evidence="1 2">OT2</strain>
    </source>
</reference>
<proteinExistence type="predicted"/>
<sequence>MFPELKSEIESLLGVNVYPLIGPQTESEFITLQLISDPLITSGTLRTSLAAVRFQISFISSLYSRVEEMDKALWHVWEPIRHGYIGGYPIQYVAREGVRESFDNDDGGKYRRARDYIFYCPEGAT</sequence>
<gene>
    <name evidence="1" type="ORF">EB837_12230</name>
</gene>
<dbReference type="RefSeq" id="WP_123651389.1">
    <property type="nucleotide sequence ID" value="NZ_RHFN01000011.1"/>
</dbReference>
<comment type="caution">
    <text evidence="1">The sequence shown here is derived from an EMBL/GenBank/DDBJ whole genome shotgun (WGS) entry which is preliminary data.</text>
</comment>
<organism evidence="1 2">
    <name type="scientific">Kluyvera ascorbata</name>
    <dbReference type="NCBI Taxonomy" id="51288"/>
    <lineage>
        <taxon>Bacteria</taxon>
        <taxon>Pseudomonadati</taxon>
        <taxon>Pseudomonadota</taxon>
        <taxon>Gammaproteobacteria</taxon>
        <taxon>Enterobacterales</taxon>
        <taxon>Enterobacteriaceae</taxon>
        <taxon>Kluyvera</taxon>
    </lineage>
</organism>
<accession>A0A3N2S2E4</accession>
<name>A0A3N2S2E4_9ENTR</name>
<evidence type="ECO:0000313" key="1">
    <source>
        <dbReference type="EMBL" id="ROU13688.1"/>
    </source>
</evidence>
<dbReference type="Proteomes" id="UP000268051">
    <property type="component" value="Unassembled WGS sequence"/>
</dbReference>
<protein>
    <submittedName>
        <fullName evidence="1">Uncharacterized protein</fullName>
    </submittedName>
</protein>
<dbReference type="AlphaFoldDB" id="A0A3N2S2E4"/>
<dbReference type="OrthoDB" id="6444351at2"/>